<proteinExistence type="predicted"/>
<keyword evidence="2" id="KW-1185">Reference proteome</keyword>
<reference evidence="1" key="2">
    <citation type="submission" date="2021-10" db="EMBL/GenBank/DDBJ databases">
        <authorList>
            <person name="Piombo E."/>
        </authorList>
    </citation>
    <scope>NUCLEOTIDE SEQUENCE</scope>
</reference>
<accession>A0ACA9TUW9</accession>
<dbReference type="Proteomes" id="UP000836387">
    <property type="component" value="Unassembled WGS sequence"/>
</dbReference>
<reference evidence="1" key="1">
    <citation type="submission" date="2020-04" db="EMBL/GenBank/DDBJ databases">
        <authorList>
            <person name="Broberg M."/>
        </authorList>
    </citation>
    <scope>NUCLEOTIDE SEQUENCE</scope>
</reference>
<evidence type="ECO:0000313" key="2">
    <source>
        <dbReference type="Proteomes" id="UP000836387"/>
    </source>
</evidence>
<comment type="caution">
    <text evidence="1">The sequence shown here is derived from an EMBL/GenBank/DDBJ whole genome shotgun (WGS) entry which is preliminary data.</text>
</comment>
<evidence type="ECO:0000313" key="1">
    <source>
        <dbReference type="EMBL" id="CAG9944751.1"/>
    </source>
</evidence>
<dbReference type="EMBL" id="CADEHS020000008">
    <property type="protein sequence ID" value="CAG9944751.1"/>
    <property type="molecule type" value="Genomic_DNA"/>
</dbReference>
<sequence>MTACAPFCLQFPCLTCLEHPTHRIRQTHAEKSEKDREPTGSALLTGSAERSAVGPKGPKLRIPQLLDCVPRRSAVGKAQDDPTTPNMMFLSVTQKPDVSLIAWARIDHIVSIEDGEIVPNRGPGRDGNITA</sequence>
<gene>
    <name evidence="1" type="ORF">CRV2_00010842</name>
</gene>
<protein>
    <submittedName>
        <fullName evidence="1">Uncharacterized protein</fullName>
    </submittedName>
</protein>
<organism evidence="1 2">
    <name type="scientific">Clonostachys rosea f. rosea IK726</name>
    <dbReference type="NCBI Taxonomy" id="1349383"/>
    <lineage>
        <taxon>Eukaryota</taxon>
        <taxon>Fungi</taxon>
        <taxon>Dikarya</taxon>
        <taxon>Ascomycota</taxon>
        <taxon>Pezizomycotina</taxon>
        <taxon>Sordariomycetes</taxon>
        <taxon>Hypocreomycetidae</taxon>
        <taxon>Hypocreales</taxon>
        <taxon>Bionectriaceae</taxon>
        <taxon>Clonostachys</taxon>
    </lineage>
</organism>
<name>A0ACA9TUW9_BIOOC</name>